<protein>
    <submittedName>
        <fullName evidence="1">SusD-like starch-binding protein associating with outer membrane</fullName>
    </submittedName>
</protein>
<dbReference type="Gene3D" id="1.25.40.390">
    <property type="match status" value="1"/>
</dbReference>
<dbReference type="AlphaFoldDB" id="A0A2W7RZN1"/>
<dbReference type="EMBL" id="QKZV01000001">
    <property type="protein sequence ID" value="PZX66001.1"/>
    <property type="molecule type" value="Genomic_DNA"/>
</dbReference>
<evidence type="ECO:0000313" key="1">
    <source>
        <dbReference type="EMBL" id="PZX66001.1"/>
    </source>
</evidence>
<dbReference type="Pfam" id="PF12771">
    <property type="entry name" value="SusD-like_2"/>
    <property type="match status" value="1"/>
</dbReference>
<organism evidence="1 2">
    <name type="scientific">Hydrotalea sandarakina</name>
    <dbReference type="NCBI Taxonomy" id="1004304"/>
    <lineage>
        <taxon>Bacteria</taxon>
        <taxon>Pseudomonadati</taxon>
        <taxon>Bacteroidota</taxon>
        <taxon>Chitinophagia</taxon>
        <taxon>Chitinophagales</taxon>
        <taxon>Chitinophagaceae</taxon>
        <taxon>Hydrotalea</taxon>
    </lineage>
</organism>
<name>A0A2W7RZN1_9BACT</name>
<dbReference type="OrthoDB" id="9766256at2"/>
<sequence>MKNIKIKTGVFSLVAILIFLNSCSKKIDAAYQNPNAQTVEPIESLLPGVIGNFLGNASSAGSGYGLGGDATIIGRYIQYWNNYAVTSSDNGGTQYDQMGGTVGGSDLLGSVWAMFYYGQGQNLNRIIEWGSQQQKWDYVGVAQAIRAWGWLEMVNQYNSIILKQAFNTSLQQFNYDDPSDVYDTVRATCYRALTNLNRTDGAVSAANLAIGDAYMNQGDVNKWKKFVYGVLARSYQYLSNKSAYLSNHYADSAIYYANLGPASNSDNITLKFAGQKTSGTSNYFGPFRGNIGSLRQSAYVANLLSGLNSVAFTGVQDPRAWYLIRENSNGTFKGVQPGQGSAGILTPDLPKNFWGNPFTSVGAPLADSGRFVFRDTAQFPVMTASEMQFIIAEASYRKGDKATALAAYTNGISLHFDMLANQYSFNVPSFALITPSSKSAYLTNPNVVPTNPGNLTLTQIMLQKYIALYGWGVHETWADMRRFHYTDLDPVTGAQVYADFVPGGGTLFINNNGKYVYRARPRYNSEYLYDIPSLQKVGGLNLDYHTYECWFSQQ</sequence>
<dbReference type="InterPro" id="IPR011990">
    <property type="entry name" value="TPR-like_helical_dom_sf"/>
</dbReference>
<gene>
    <name evidence="1" type="ORF">LX80_00497</name>
</gene>
<evidence type="ECO:0000313" key="2">
    <source>
        <dbReference type="Proteomes" id="UP000249720"/>
    </source>
</evidence>
<dbReference type="SUPFAM" id="SSF48452">
    <property type="entry name" value="TPR-like"/>
    <property type="match status" value="1"/>
</dbReference>
<proteinExistence type="predicted"/>
<comment type="caution">
    <text evidence="1">The sequence shown here is derived from an EMBL/GenBank/DDBJ whole genome shotgun (WGS) entry which is preliminary data.</text>
</comment>
<dbReference type="Proteomes" id="UP000249720">
    <property type="component" value="Unassembled WGS sequence"/>
</dbReference>
<dbReference type="RefSeq" id="WP_111293436.1">
    <property type="nucleotide sequence ID" value="NZ_QKZV01000001.1"/>
</dbReference>
<dbReference type="InterPro" id="IPR041662">
    <property type="entry name" value="SusD-like_2"/>
</dbReference>
<keyword evidence="2" id="KW-1185">Reference proteome</keyword>
<reference evidence="1 2" key="1">
    <citation type="submission" date="2018-06" db="EMBL/GenBank/DDBJ databases">
        <title>Genomic Encyclopedia of Archaeal and Bacterial Type Strains, Phase II (KMG-II): from individual species to whole genera.</title>
        <authorList>
            <person name="Goeker M."/>
        </authorList>
    </citation>
    <scope>NUCLEOTIDE SEQUENCE [LARGE SCALE GENOMIC DNA]</scope>
    <source>
        <strain evidence="1 2">DSM 23241</strain>
    </source>
</reference>
<accession>A0A2W7RZN1</accession>